<reference evidence="2 3" key="1">
    <citation type="submission" date="2018-03" db="EMBL/GenBank/DDBJ databases">
        <title>Rhodobacter veldkampii.</title>
        <authorList>
            <person name="Meyer T.E."/>
            <person name="Miller S."/>
            <person name="Lodha T."/>
            <person name="Gandham S."/>
            <person name="Chintalapati S."/>
            <person name="Chintalapati V.R."/>
        </authorList>
    </citation>
    <scope>NUCLEOTIDE SEQUENCE [LARGE SCALE GENOMIC DNA]</scope>
    <source>
        <strain evidence="2 3">DSM 11550</strain>
    </source>
</reference>
<accession>A0A2T4JG10</accession>
<dbReference type="OrthoDB" id="7852511at2"/>
<proteinExistence type="predicted"/>
<dbReference type="RefSeq" id="WP_107325628.1">
    <property type="nucleotide sequence ID" value="NZ_NHSP01000067.1"/>
</dbReference>
<evidence type="ECO:0000313" key="2">
    <source>
        <dbReference type="EMBL" id="PTE16855.1"/>
    </source>
</evidence>
<comment type="caution">
    <text evidence="2">The sequence shown here is derived from an EMBL/GenBank/DDBJ whole genome shotgun (WGS) entry which is preliminary data.</text>
</comment>
<evidence type="ECO:0000256" key="1">
    <source>
        <dbReference type="SAM" id="Phobius"/>
    </source>
</evidence>
<evidence type="ECO:0000313" key="3">
    <source>
        <dbReference type="Proteomes" id="UP000241899"/>
    </source>
</evidence>
<dbReference type="Proteomes" id="UP000241899">
    <property type="component" value="Unassembled WGS sequence"/>
</dbReference>
<dbReference type="EMBL" id="PZKF01000030">
    <property type="protein sequence ID" value="PTE16855.1"/>
    <property type="molecule type" value="Genomic_DNA"/>
</dbReference>
<gene>
    <name evidence="2" type="ORF">C5F46_12205</name>
</gene>
<keyword evidence="3" id="KW-1185">Reference proteome</keyword>
<organism evidence="2 3">
    <name type="scientific">Phaeovulum veldkampii DSM 11550</name>
    <dbReference type="NCBI Taxonomy" id="1185920"/>
    <lineage>
        <taxon>Bacteria</taxon>
        <taxon>Pseudomonadati</taxon>
        <taxon>Pseudomonadota</taxon>
        <taxon>Alphaproteobacteria</taxon>
        <taxon>Rhodobacterales</taxon>
        <taxon>Paracoccaceae</taxon>
        <taxon>Phaeovulum</taxon>
    </lineage>
</organism>
<keyword evidence="1" id="KW-0812">Transmembrane</keyword>
<sequence>MFIVTPETVWNPGALETRYLPRQFFERVTLFGRRGLTPGLAARMVFEIGFLRYLGALMPFVFAMLVWTEHAVAIAQAPLLMFPVVYFVETSVLRMTPEARARLIAPAEAERGLDLLRVRAVAILTRIAAGRGMSTGRLHLVVEQSDIARVAPLTYVSVQSEDGPEVLALTPEETALIRDTLFQPPLDERTLHRINLAQGDYLRDIALEARSVSAHARLAAMMNA</sequence>
<keyword evidence="1" id="KW-1133">Transmembrane helix</keyword>
<dbReference type="AlphaFoldDB" id="A0A2T4JG10"/>
<feature type="transmembrane region" description="Helical" evidence="1">
    <location>
        <begin position="50"/>
        <end position="67"/>
    </location>
</feature>
<keyword evidence="1" id="KW-0472">Membrane</keyword>
<feature type="transmembrane region" description="Helical" evidence="1">
    <location>
        <begin position="73"/>
        <end position="93"/>
    </location>
</feature>
<protein>
    <submittedName>
        <fullName evidence="2">Uncharacterized protein</fullName>
    </submittedName>
</protein>
<name>A0A2T4JG10_9RHOB</name>